<dbReference type="Gene3D" id="3.40.960.10">
    <property type="entry name" value="VSR Endonuclease"/>
    <property type="match status" value="1"/>
</dbReference>
<proteinExistence type="predicted"/>
<keyword evidence="2" id="KW-1185">Reference proteome</keyword>
<evidence type="ECO:0008006" key="3">
    <source>
        <dbReference type="Google" id="ProtNLM"/>
    </source>
</evidence>
<organism evidence="1 2">
    <name type="scientific">Candidatus Mycobacterium wuenschmannii</name>
    <dbReference type="NCBI Taxonomy" id="3027808"/>
    <lineage>
        <taxon>Bacteria</taxon>
        <taxon>Bacillati</taxon>
        <taxon>Actinomycetota</taxon>
        <taxon>Actinomycetes</taxon>
        <taxon>Mycobacteriales</taxon>
        <taxon>Mycobacteriaceae</taxon>
        <taxon>Mycobacterium</taxon>
    </lineage>
</organism>
<gene>
    <name evidence="1" type="ORF">PT015_15270</name>
</gene>
<sequence length="291" mass="32617">MDAPFIGSEAVNSGHLRKYALHSIFRCMYPDVYLATDAEITPTVRARAAWLWSRRRGIVGGRSAAALHGTRWIDGRAPAELLYDYRRPPRGIETWSDSLGDDEVQTIAGMLVTTPARTALDIACRYPFEKAVAAIDALARAANLKPADIDLLAERYKGRRGIRQARRALQLVDAGAESPRETWLRLLLIRAGFPRPQTQIPVHDEYGQLIAVLDMGWEDVKLAVEYDGDQHRTDRRQFNKDIHRLEDVTELGWVVVRVTAEDTEGGVVGRVRAAQARRACTQTEFGSRLSN</sequence>
<accession>A0ABY8VRY9</accession>
<dbReference type="EMBL" id="CP126981">
    <property type="protein sequence ID" value="WIM86267.1"/>
    <property type="molecule type" value="Genomic_DNA"/>
</dbReference>
<dbReference type="Proteomes" id="UP001236585">
    <property type="component" value="Chromosome"/>
</dbReference>
<reference evidence="1 2" key="1">
    <citation type="journal article" date="2023" name="Microbiol. Resour. Announc.">
        <title>Complete Genome Sequence of Mycobacterium wuenschmanii, a novel Nontuberculous Mycobacterium Isolated from a captive population of Amazon Milk Frogs.</title>
        <authorList>
            <person name="Hicks J."/>
            <person name="Zeineldin M."/>
            <person name="Ward H."/>
            <person name="Wuenschmann A."/>
            <person name="Camp P."/>
            <person name="Farrell D."/>
            <person name="Lehman K."/>
            <person name="Thacker T."/>
            <person name="Cuthbert E."/>
        </authorList>
    </citation>
    <scope>NUCLEOTIDE SEQUENCE [LARGE SCALE GENOMIC DNA]</scope>
    <source>
        <strain evidence="1 2">Wuenschmanii</strain>
    </source>
</reference>
<evidence type="ECO:0000313" key="2">
    <source>
        <dbReference type="Proteomes" id="UP001236585"/>
    </source>
</evidence>
<protein>
    <recommendedName>
        <fullName evidence="3">DUF559 domain-containing protein</fullName>
    </recommendedName>
</protein>
<evidence type="ECO:0000313" key="1">
    <source>
        <dbReference type="EMBL" id="WIM86267.1"/>
    </source>
</evidence>
<dbReference type="InterPro" id="IPR011335">
    <property type="entry name" value="Restrct_endonuc-II-like"/>
</dbReference>
<name>A0ABY8VRY9_9MYCO</name>
<dbReference type="SUPFAM" id="SSF52980">
    <property type="entry name" value="Restriction endonuclease-like"/>
    <property type="match status" value="1"/>
</dbReference>
<dbReference type="RefSeq" id="WP_285185506.1">
    <property type="nucleotide sequence ID" value="NZ_CP126981.1"/>
</dbReference>